<comment type="subcellular location">
    <subcellularLocation>
        <location evidence="1">Endomembrane system</location>
        <topology evidence="1">Multi-pass membrane protein</topology>
    </subcellularLocation>
</comment>
<keyword evidence="3 5" id="KW-1133">Transmembrane helix</keyword>
<evidence type="ECO:0000256" key="2">
    <source>
        <dbReference type="ARBA" id="ARBA00022692"/>
    </source>
</evidence>
<feature type="transmembrane region" description="Helical" evidence="5">
    <location>
        <begin position="53"/>
        <end position="76"/>
    </location>
</feature>
<dbReference type="PANTHER" id="PTHR31851">
    <property type="entry name" value="FE(2+)/MN(2+) TRANSPORTER PCL1"/>
    <property type="match status" value="1"/>
</dbReference>
<feature type="transmembrane region" description="Helical" evidence="5">
    <location>
        <begin position="26"/>
        <end position="47"/>
    </location>
</feature>
<evidence type="ECO:0000256" key="5">
    <source>
        <dbReference type="SAM" id="Phobius"/>
    </source>
</evidence>
<comment type="caution">
    <text evidence="6">The sequence shown here is derived from an EMBL/GenBank/DDBJ whole genome shotgun (WGS) entry which is preliminary data.</text>
</comment>
<dbReference type="InterPro" id="IPR008217">
    <property type="entry name" value="Ccc1_fam"/>
</dbReference>
<sequence length="243" mass="27195">MEIELNDSKHTRNSWMERFETYLPEVVYGSIDGIVTTFAVVAGAAGAELQINIILILGMANLFADGLSMSIGSYLSNKSERDNYQKHLHIEEWEIENMPDDERKEIEMIYRQKGFEGKELEMVVNRITSNKKVWLDTMMKDELGLSEQKKSPLKAGLSTLVAFITAGAIPLAAYILAYAGKYQIDPFILSSLVTVFAFILIGYIKTYVTQIGLLRSILETLLLGAAAAMAAYFLGDYLEKLLV</sequence>
<organism evidence="6 7">
    <name type="scientific">Ohtaekwangia kribbensis</name>
    <dbReference type="NCBI Taxonomy" id="688913"/>
    <lineage>
        <taxon>Bacteria</taxon>
        <taxon>Pseudomonadati</taxon>
        <taxon>Bacteroidota</taxon>
        <taxon>Cytophagia</taxon>
        <taxon>Cytophagales</taxon>
        <taxon>Fulvivirgaceae</taxon>
        <taxon>Ohtaekwangia</taxon>
    </lineage>
</organism>
<protein>
    <submittedName>
        <fullName evidence="6">VIT1/CCC1 transporter family protein</fullName>
    </submittedName>
</protein>
<evidence type="ECO:0000313" key="7">
    <source>
        <dbReference type="Proteomes" id="UP001597112"/>
    </source>
</evidence>
<dbReference type="Pfam" id="PF01988">
    <property type="entry name" value="VIT1"/>
    <property type="match status" value="1"/>
</dbReference>
<keyword evidence="2 5" id="KW-0812">Transmembrane</keyword>
<gene>
    <name evidence="6" type="ORF">ACFQ21_30075</name>
</gene>
<keyword evidence="7" id="KW-1185">Reference proteome</keyword>
<dbReference type="RefSeq" id="WP_377586490.1">
    <property type="nucleotide sequence ID" value="NZ_JBHTKA010000016.1"/>
</dbReference>
<evidence type="ECO:0000256" key="4">
    <source>
        <dbReference type="ARBA" id="ARBA00023136"/>
    </source>
</evidence>
<accession>A0ABW3KDC4</accession>
<feature type="transmembrane region" description="Helical" evidence="5">
    <location>
        <begin position="186"/>
        <end position="204"/>
    </location>
</feature>
<name>A0ABW3KDC4_9BACT</name>
<proteinExistence type="predicted"/>
<reference evidence="7" key="1">
    <citation type="journal article" date="2019" name="Int. J. Syst. Evol. Microbiol.">
        <title>The Global Catalogue of Microorganisms (GCM) 10K type strain sequencing project: providing services to taxonomists for standard genome sequencing and annotation.</title>
        <authorList>
            <consortium name="The Broad Institute Genomics Platform"/>
            <consortium name="The Broad Institute Genome Sequencing Center for Infectious Disease"/>
            <person name="Wu L."/>
            <person name="Ma J."/>
        </authorList>
    </citation>
    <scope>NUCLEOTIDE SEQUENCE [LARGE SCALE GENOMIC DNA]</scope>
    <source>
        <strain evidence="7">CCUG 58938</strain>
    </source>
</reference>
<keyword evidence="4 5" id="KW-0472">Membrane</keyword>
<feature type="transmembrane region" description="Helical" evidence="5">
    <location>
        <begin position="157"/>
        <end position="180"/>
    </location>
</feature>
<evidence type="ECO:0000256" key="3">
    <source>
        <dbReference type="ARBA" id="ARBA00022989"/>
    </source>
</evidence>
<evidence type="ECO:0000313" key="6">
    <source>
        <dbReference type="EMBL" id="MFD1003611.1"/>
    </source>
</evidence>
<feature type="transmembrane region" description="Helical" evidence="5">
    <location>
        <begin position="216"/>
        <end position="235"/>
    </location>
</feature>
<dbReference type="EMBL" id="JBHTKA010000016">
    <property type="protein sequence ID" value="MFD1003611.1"/>
    <property type="molecule type" value="Genomic_DNA"/>
</dbReference>
<evidence type="ECO:0000256" key="1">
    <source>
        <dbReference type="ARBA" id="ARBA00004127"/>
    </source>
</evidence>
<dbReference type="Proteomes" id="UP001597112">
    <property type="component" value="Unassembled WGS sequence"/>
</dbReference>